<evidence type="ECO:0000256" key="8">
    <source>
        <dbReference type="ARBA" id="ARBA00022824"/>
    </source>
</evidence>
<dbReference type="InterPro" id="IPR001128">
    <property type="entry name" value="Cyt_P450"/>
</dbReference>
<keyword evidence="13 14" id="KW-0472">Membrane</keyword>
<comment type="cofactor">
    <cofactor evidence="1">
        <name>heme</name>
        <dbReference type="ChEBI" id="CHEBI:30413"/>
    </cofactor>
</comment>
<name>A0ABM1IGH5_POLDO</name>
<evidence type="ECO:0000256" key="14">
    <source>
        <dbReference type="SAM" id="Phobius"/>
    </source>
</evidence>
<gene>
    <name evidence="16" type="primary">LOC107067902</name>
</gene>
<evidence type="ECO:0000256" key="13">
    <source>
        <dbReference type="ARBA" id="ARBA00023136"/>
    </source>
</evidence>
<keyword evidence="10" id="KW-0560">Oxidoreductase</keyword>
<evidence type="ECO:0000256" key="4">
    <source>
        <dbReference type="ARBA" id="ARBA00004406"/>
    </source>
</evidence>
<dbReference type="CDD" id="cd20628">
    <property type="entry name" value="CYP4"/>
    <property type="match status" value="1"/>
</dbReference>
<feature type="transmembrane region" description="Helical" evidence="14">
    <location>
        <begin position="140"/>
        <end position="164"/>
    </location>
</feature>
<dbReference type="InterPro" id="IPR050196">
    <property type="entry name" value="Cytochrome_P450_Monoox"/>
</dbReference>
<comment type="function">
    <text evidence="2">May be involved in the metabolism of insect hormones and in the breakdown of synthetic insecticides.</text>
</comment>
<dbReference type="PRINTS" id="PR00385">
    <property type="entry name" value="P450"/>
</dbReference>
<accession>A0ABM1IGH5</accession>
<evidence type="ECO:0000256" key="1">
    <source>
        <dbReference type="ARBA" id="ARBA00001971"/>
    </source>
</evidence>
<dbReference type="InterPro" id="IPR002403">
    <property type="entry name" value="Cyt_P450_E_grp-IV"/>
</dbReference>
<dbReference type="Proteomes" id="UP000694924">
    <property type="component" value="Unplaced"/>
</dbReference>
<keyword evidence="12" id="KW-0503">Monooxygenase</keyword>
<feature type="transmembrane region" description="Helical" evidence="14">
    <location>
        <begin position="197"/>
        <end position="221"/>
    </location>
</feature>
<dbReference type="PROSITE" id="PS00086">
    <property type="entry name" value="CYTOCHROME_P450"/>
    <property type="match status" value="1"/>
</dbReference>
<keyword evidence="9" id="KW-0492">Microsome</keyword>
<keyword evidence="15" id="KW-1185">Reference proteome</keyword>
<reference evidence="16" key="1">
    <citation type="submission" date="2025-08" db="UniProtKB">
        <authorList>
            <consortium name="RefSeq"/>
        </authorList>
    </citation>
    <scope>IDENTIFICATION</scope>
    <source>
        <tissue evidence="16">Whole body</tissue>
    </source>
</reference>
<keyword evidence="6" id="KW-0349">Heme</keyword>
<dbReference type="PANTHER" id="PTHR24291">
    <property type="entry name" value="CYTOCHROME P450 FAMILY 4"/>
    <property type="match status" value="1"/>
</dbReference>
<dbReference type="GeneID" id="107067902"/>
<protein>
    <submittedName>
        <fullName evidence="16">Cytochrome P450 4C1-like</fullName>
    </submittedName>
</protein>
<proteinExistence type="inferred from homology"/>
<keyword evidence="14" id="KW-0812">Transmembrane</keyword>
<dbReference type="InterPro" id="IPR036396">
    <property type="entry name" value="Cyt_P450_sf"/>
</dbReference>
<comment type="similarity">
    <text evidence="5">Belongs to the cytochrome P450 family.</text>
</comment>
<evidence type="ECO:0000313" key="15">
    <source>
        <dbReference type="Proteomes" id="UP000694924"/>
    </source>
</evidence>
<organism evidence="15 16">
    <name type="scientific">Polistes dominula</name>
    <name type="common">European paper wasp</name>
    <name type="synonym">Vespa dominula</name>
    <dbReference type="NCBI Taxonomy" id="743375"/>
    <lineage>
        <taxon>Eukaryota</taxon>
        <taxon>Metazoa</taxon>
        <taxon>Ecdysozoa</taxon>
        <taxon>Arthropoda</taxon>
        <taxon>Hexapoda</taxon>
        <taxon>Insecta</taxon>
        <taxon>Pterygota</taxon>
        <taxon>Neoptera</taxon>
        <taxon>Endopterygota</taxon>
        <taxon>Hymenoptera</taxon>
        <taxon>Apocrita</taxon>
        <taxon>Aculeata</taxon>
        <taxon>Vespoidea</taxon>
        <taxon>Vespidae</taxon>
        <taxon>Polistinae</taxon>
        <taxon>Polistini</taxon>
        <taxon>Polistes</taxon>
    </lineage>
</organism>
<evidence type="ECO:0000256" key="12">
    <source>
        <dbReference type="ARBA" id="ARBA00023033"/>
    </source>
</evidence>
<evidence type="ECO:0000256" key="10">
    <source>
        <dbReference type="ARBA" id="ARBA00023002"/>
    </source>
</evidence>
<dbReference type="SUPFAM" id="SSF48264">
    <property type="entry name" value="Cytochrome P450"/>
    <property type="match status" value="1"/>
</dbReference>
<evidence type="ECO:0000256" key="3">
    <source>
        <dbReference type="ARBA" id="ARBA00004174"/>
    </source>
</evidence>
<keyword evidence="14" id="KW-1133">Transmembrane helix</keyword>
<sequence length="701" mass="80010">TKNLEQIRGCNKDAVSSSPKLNRYDKWIDLVRQRNEEDDKTSLTSVSSTVQDSILSTQSQSIRSIYDKQKDFDSNHVLQRSSGGRAFSYRKKKASLGNGIFSAPAGVNPHHVGSSIVRRNTGGSRLIFIWPQKIRTRGRLLTILAPLMHGILIGLLCLDAVHLWPGEFLPTSLPSTTPIPLPPVKCNVIEPSWFDNILILGCISLVIFIKILFALYSAYIFRKTINKLPGPKGNILFGSGSSARRLKKEDRLLKVQICSVRYKDGLFRTWLGNEATVHLHKPEHVEIILRSTTNIQKAPLYKYLEPWLGKALLTASGNKWMRDRKLITPAFHFNILEQYAVVMSEKADIFVKCLEKQLKENPEDPIDIFPYANRCTLDVICETAMGVNINMQEDTENEYGKAVHRFTELLMHRIFRPWLAWDWVFALTKVGKEYYAAINVMHTFTRNVIKKKKIARELKDINEEVQAFDEIGKPKRKAFLDLLLDAREKDGNQMTDEELREQVDTVMFAGHDTTAAAISWTLFCLGNNPDIQEKVHQELDDIFGDSNASATTKEIAQLKYLDRVTKEALRLYPSAPGFLRKLSEDVKIDDYIIPKGCVVALSSFGTHRHPDIWPDPEKFDPDRFLLENSKNRHPYAYIPFSAGPRNCLGQKYAQLEEKFVLAAILRKWKVKSILQEGHIKFYGALILRPSDGIYLHFIPKK</sequence>
<keyword evidence="7" id="KW-0479">Metal-binding</keyword>
<dbReference type="InterPro" id="IPR017972">
    <property type="entry name" value="Cyt_P450_CS"/>
</dbReference>
<dbReference type="PRINTS" id="PR00465">
    <property type="entry name" value="EP450IV"/>
</dbReference>
<keyword evidence="11" id="KW-0408">Iron</keyword>
<evidence type="ECO:0000256" key="2">
    <source>
        <dbReference type="ARBA" id="ARBA00003690"/>
    </source>
</evidence>
<keyword evidence="8" id="KW-0256">Endoplasmic reticulum</keyword>
<dbReference type="Gene3D" id="1.10.630.10">
    <property type="entry name" value="Cytochrome P450"/>
    <property type="match status" value="1"/>
</dbReference>
<dbReference type="RefSeq" id="XP_015179312.1">
    <property type="nucleotide sequence ID" value="XM_015323826.1"/>
</dbReference>
<dbReference type="PANTHER" id="PTHR24291:SF189">
    <property type="entry name" value="CYTOCHROME P450 4C3-RELATED"/>
    <property type="match status" value="1"/>
</dbReference>
<evidence type="ECO:0000256" key="5">
    <source>
        <dbReference type="ARBA" id="ARBA00010617"/>
    </source>
</evidence>
<feature type="non-terminal residue" evidence="16">
    <location>
        <position position="1"/>
    </location>
</feature>
<evidence type="ECO:0000256" key="7">
    <source>
        <dbReference type="ARBA" id="ARBA00022723"/>
    </source>
</evidence>
<evidence type="ECO:0000256" key="11">
    <source>
        <dbReference type="ARBA" id="ARBA00023004"/>
    </source>
</evidence>
<evidence type="ECO:0000256" key="6">
    <source>
        <dbReference type="ARBA" id="ARBA00022617"/>
    </source>
</evidence>
<evidence type="ECO:0000256" key="9">
    <source>
        <dbReference type="ARBA" id="ARBA00022848"/>
    </source>
</evidence>
<evidence type="ECO:0000313" key="16">
    <source>
        <dbReference type="RefSeq" id="XP_015179312.1"/>
    </source>
</evidence>
<dbReference type="Pfam" id="PF00067">
    <property type="entry name" value="p450"/>
    <property type="match status" value="1"/>
</dbReference>
<comment type="subcellular location">
    <subcellularLocation>
        <location evidence="4">Endoplasmic reticulum membrane</location>
        <topology evidence="4">Peripheral membrane protein</topology>
    </subcellularLocation>
    <subcellularLocation>
        <location evidence="3">Microsome membrane</location>
        <topology evidence="3">Peripheral membrane protein</topology>
    </subcellularLocation>
</comment>